<dbReference type="Pfam" id="PF00144">
    <property type="entry name" value="Beta-lactamase"/>
    <property type="match status" value="1"/>
</dbReference>
<dbReference type="InterPro" id="IPR050491">
    <property type="entry name" value="AmpC-like"/>
</dbReference>
<comment type="similarity">
    <text evidence="1">Belongs to the peptidase S12 family.</text>
</comment>
<evidence type="ECO:0000259" key="3">
    <source>
        <dbReference type="Pfam" id="PF00144"/>
    </source>
</evidence>
<evidence type="ECO:0000259" key="4">
    <source>
        <dbReference type="Pfam" id="PF11954"/>
    </source>
</evidence>
<accession>A0A1E1LBL4</accession>
<reference evidence="6" key="1">
    <citation type="submission" date="2016-03" db="EMBL/GenBank/DDBJ databases">
        <authorList>
            <person name="Guldener U."/>
        </authorList>
    </citation>
    <scope>NUCLEOTIDE SEQUENCE [LARGE SCALE GENOMIC DNA]</scope>
    <source>
        <strain evidence="6">04CH-RAC-A.6.1</strain>
    </source>
</reference>
<organism evidence="5 6">
    <name type="scientific">Rhynchosporium agropyri</name>
    <dbReference type="NCBI Taxonomy" id="914238"/>
    <lineage>
        <taxon>Eukaryota</taxon>
        <taxon>Fungi</taxon>
        <taxon>Dikarya</taxon>
        <taxon>Ascomycota</taxon>
        <taxon>Pezizomycotina</taxon>
        <taxon>Leotiomycetes</taxon>
        <taxon>Helotiales</taxon>
        <taxon>Ploettnerulaceae</taxon>
        <taxon>Rhynchosporium</taxon>
    </lineage>
</organism>
<dbReference type="Gene3D" id="3.40.710.10">
    <property type="entry name" value="DD-peptidase/beta-lactamase superfamily"/>
    <property type="match status" value="1"/>
</dbReference>
<sequence>MLAHLLLCLYLVQCLATSLAQNHEQKILRNGDKESSPLNADLERLIKSSLEVWHVPGISIGVFDGDEGWAEGYGIATLPSTPVTPSTLFYGASTTKAFTAAAMEILISSSNYSKHFPQSWKTPVSSLIPEDFVLEDPWATAHITIEDILSHRTGMPRHDFSYGGTYEGRNSTPGDVVKALRFLPLTEEPRFRFQYCNMMYVVAGHIIETLTGGSLESLIKKEIWEPLGMTSTSFSNSDAISSPHHFAQGYVFYNNTYLPVPYTEDLITNAAAGSIISNVLDYTKWIFALLYSSPPPEESYRDYLTPRMLRASSDVPYTGPTSYALGWETSTYKGYEFYEHSGGVEAFGSHVIFFPEIGFGVCAFGNTGITSNVVELIAVWRIIDERLGVKEEERFDWDAKFNRFFSKRSADYNSSLSRFYPSIPSPVLLPTLSMSSYAGTYFHPAYRNFTITHWPHTNTLHADRIDVAWKIDFDFEHISGDYFMAYVDSKVAPGLVFKQAMAAEFRVGSGGTVEKFGIALEPEMGTEGRIWFERV</sequence>
<feature type="domain" description="Beta-lactamase-related" evidence="3">
    <location>
        <begin position="43"/>
        <end position="367"/>
    </location>
</feature>
<evidence type="ECO:0000256" key="1">
    <source>
        <dbReference type="ARBA" id="ARBA00038215"/>
    </source>
</evidence>
<dbReference type="InterPro" id="IPR012338">
    <property type="entry name" value="Beta-lactam/transpept-like"/>
</dbReference>
<feature type="chain" id="PRO_5009446987" description="Beta-lactamase-related domain-containing protein" evidence="2">
    <location>
        <begin position="21"/>
        <end position="535"/>
    </location>
</feature>
<evidence type="ECO:0000313" key="6">
    <source>
        <dbReference type="Proteomes" id="UP000178912"/>
    </source>
</evidence>
<dbReference type="InterPro" id="IPR001466">
    <property type="entry name" value="Beta-lactam-related"/>
</dbReference>
<protein>
    <recommendedName>
        <fullName evidence="7">Beta-lactamase-related domain-containing protein</fullName>
    </recommendedName>
</protein>
<dbReference type="InterPro" id="IPR021860">
    <property type="entry name" value="Peptidase_S12_Pab87-rel_C"/>
</dbReference>
<name>A0A1E1LBL4_9HELO</name>
<evidence type="ECO:0008006" key="7">
    <source>
        <dbReference type="Google" id="ProtNLM"/>
    </source>
</evidence>
<dbReference type="Gene3D" id="2.40.128.600">
    <property type="match status" value="1"/>
</dbReference>
<dbReference type="PANTHER" id="PTHR46825:SF9">
    <property type="entry name" value="BETA-LACTAMASE-RELATED DOMAIN-CONTAINING PROTEIN"/>
    <property type="match status" value="1"/>
</dbReference>
<feature type="domain" description="Peptidase S12 Pab87-related C-terminal" evidence="4">
    <location>
        <begin position="428"/>
        <end position="534"/>
    </location>
</feature>
<gene>
    <name evidence="5" type="ORF">RAG0_13214</name>
</gene>
<keyword evidence="2" id="KW-0732">Signal</keyword>
<dbReference type="OrthoDB" id="5946976at2759"/>
<dbReference type="Pfam" id="PF11954">
    <property type="entry name" value="DUF3471"/>
    <property type="match status" value="1"/>
</dbReference>
<dbReference type="PANTHER" id="PTHR46825">
    <property type="entry name" value="D-ALANYL-D-ALANINE-CARBOXYPEPTIDASE/ENDOPEPTIDASE AMPH"/>
    <property type="match status" value="1"/>
</dbReference>
<dbReference type="SUPFAM" id="SSF56601">
    <property type="entry name" value="beta-lactamase/transpeptidase-like"/>
    <property type="match status" value="1"/>
</dbReference>
<feature type="signal peptide" evidence="2">
    <location>
        <begin position="1"/>
        <end position="20"/>
    </location>
</feature>
<keyword evidence="6" id="KW-1185">Reference proteome</keyword>
<proteinExistence type="inferred from homology"/>
<dbReference type="EMBL" id="FJUX01000100">
    <property type="protein sequence ID" value="CZT07953.1"/>
    <property type="molecule type" value="Genomic_DNA"/>
</dbReference>
<evidence type="ECO:0000313" key="5">
    <source>
        <dbReference type="EMBL" id="CZT07953.1"/>
    </source>
</evidence>
<dbReference type="Proteomes" id="UP000178912">
    <property type="component" value="Unassembled WGS sequence"/>
</dbReference>
<evidence type="ECO:0000256" key="2">
    <source>
        <dbReference type="SAM" id="SignalP"/>
    </source>
</evidence>
<dbReference type="AlphaFoldDB" id="A0A1E1LBL4"/>